<protein>
    <submittedName>
        <fullName evidence="13">Chemotaxis protein</fullName>
    </submittedName>
</protein>
<evidence type="ECO:0000256" key="9">
    <source>
        <dbReference type="SAM" id="Coils"/>
    </source>
</evidence>
<dbReference type="STRING" id="293.GCA_000988015_02767"/>
<keyword evidence="5 10" id="KW-1133">Transmembrane helix</keyword>
<dbReference type="EMBL" id="CP021995">
    <property type="protein sequence ID" value="ASD27038.1"/>
    <property type="molecule type" value="Genomic_DNA"/>
</dbReference>
<feature type="transmembrane region" description="Helical" evidence="10">
    <location>
        <begin position="186"/>
        <end position="208"/>
    </location>
</feature>
<dbReference type="Pfam" id="PF00015">
    <property type="entry name" value="MCPsignal"/>
    <property type="match status" value="1"/>
</dbReference>
<dbReference type="InterPro" id="IPR003660">
    <property type="entry name" value="HAMP_dom"/>
</dbReference>
<feature type="domain" description="HAMP" evidence="12">
    <location>
        <begin position="296"/>
        <end position="343"/>
    </location>
</feature>
<evidence type="ECO:0000256" key="6">
    <source>
        <dbReference type="ARBA" id="ARBA00023136"/>
    </source>
</evidence>
<dbReference type="InterPro" id="IPR004089">
    <property type="entry name" value="MCPsignal_dom"/>
</dbReference>
<dbReference type="Gene3D" id="1.10.287.950">
    <property type="entry name" value="Methyl-accepting chemotaxis protein"/>
    <property type="match status" value="1"/>
</dbReference>
<dbReference type="Gene3D" id="6.10.340.10">
    <property type="match status" value="1"/>
</dbReference>
<dbReference type="Pfam" id="PF17200">
    <property type="entry name" value="sCache_2"/>
    <property type="match status" value="1"/>
</dbReference>
<reference evidence="13 14" key="2">
    <citation type="submission" date="2017-06" db="EMBL/GenBank/DDBJ databases">
        <authorList>
            <person name="Kim H.J."/>
            <person name="Triplett B.A."/>
        </authorList>
    </citation>
    <scope>NUCLEOTIDE SEQUENCE [LARGE SCALE GENOMIC DNA]</scope>
    <source>
        <strain evidence="13 14">BZC3</strain>
    </source>
</reference>
<keyword evidence="6 10" id="KW-0472">Membrane</keyword>
<dbReference type="SUPFAM" id="SSF158472">
    <property type="entry name" value="HAMP domain-like"/>
    <property type="match status" value="1"/>
</dbReference>
<feature type="coiled-coil region" evidence="9">
    <location>
        <begin position="261"/>
        <end position="292"/>
    </location>
</feature>
<dbReference type="CDD" id="cd11386">
    <property type="entry name" value="MCP_signal"/>
    <property type="match status" value="1"/>
</dbReference>
<dbReference type="PANTHER" id="PTHR43531">
    <property type="entry name" value="PROTEIN ICFG"/>
    <property type="match status" value="1"/>
</dbReference>
<keyword evidence="2" id="KW-1003">Cell membrane</keyword>
<feature type="transmembrane region" description="Helical" evidence="10">
    <location>
        <begin position="12"/>
        <end position="30"/>
    </location>
</feature>
<name>A0A1Z3LXX0_BREDI</name>
<dbReference type="SUPFAM" id="SSF58104">
    <property type="entry name" value="Methyl-accepting chemotaxis protein (MCP) signaling domain"/>
    <property type="match status" value="1"/>
</dbReference>
<evidence type="ECO:0000256" key="10">
    <source>
        <dbReference type="SAM" id="Phobius"/>
    </source>
</evidence>
<evidence type="ECO:0000256" key="3">
    <source>
        <dbReference type="ARBA" id="ARBA00022500"/>
    </source>
</evidence>
<evidence type="ECO:0000256" key="4">
    <source>
        <dbReference type="ARBA" id="ARBA00022692"/>
    </source>
</evidence>
<dbReference type="CDD" id="cd06225">
    <property type="entry name" value="HAMP"/>
    <property type="match status" value="1"/>
</dbReference>
<dbReference type="GO" id="GO:0005886">
    <property type="term" value="C:plasma membrane"/>
    <property type="evidence" value="ECO:0007669"/>
    <property type="project" value="UniProtKB-SubCell"/>
</dbReference>
<evidence type="ECO:0000256" key="7">
    <source>
        <dbReference type="ARBA" id="ARBA00029447"/>
    </source>
</evidence>
<keyword evidence="3" id="KW-0145">Chemotaxis</keyword>
<dbReference type="GO" id="GO:0007165">
    <property type="term" value="P:signal transduction"/>
    <property type="evidence" value="ECO:0007669"/>
    <property type="project" value="UniProtKB-KW"/>
</dbReference>
<dbReference type="SMART" id="SM00304">
    <property type="entry name" value="HAMP"/>
    <property type="match status" value="2"/>
</dbReference>
<dbReference type="PROSITE" id="PS50111">
    <property type="entry name" value="CHEMOTAXIS_TRANSDUC_2"/>
    <property type="match status" value="1"/>
</dbReference>
<dbReference type="FunFam" id="1.10.287.950:FF:000001">
    <property type="entry name" value="Methyl-accepting chemotaxis sensory transducer"/>
    <property type="match status" value="1"/>
</dbReference>
<organism evidence="13 14">
    <name type="scientific">Brevundimonas diminuta</name>
    <name type="common">Pseudomonas diminuta</name>
    <dbReference type="NCBI Taxonomy" id="293"/>
    <lineage>
        <taxon>Bacteria</taxon>
        <taxon>Pseudomonadati</taxon>
        <taxon>Pseudomonadota</taxon>
        <taxon>Alphaproteobacteria</taxon>
        <taxon>Caulobacterales</taxon>
        <taxon>Caulobacteraceae</taxon>
        <taxon>Brevundimonas</taxon>
    </lineage>
</organism>
<dbReference type="RefSeq" id="WP_088410823.1">
    <property type="nucleotide sequence ID" value="NZ_CP021995.1"/>
</dbReference>
<evidence type="ECO:0000256" key="5">
    <source>
        <dbReference type="ARBA" id="ARBA00022989"/>
    </source>
</evidence>
<keyword evidence="9" id="KW-0175">Coiled coil</keyword>
<evidence type="ECO:0000256" key="1">
    <source>
        <dbReference type="ARBA" id="ARBA00004651"/>
    </source>
</evidence>
<evidence type="ECO:0000256" key="8">
    <source>
        <dbReference type="PROSITE-ProRule" id="PRU00284"/>
    </source>
</evidence>
<dbReference type="Proteomes" id="UP000197024">
    <property type="component" value="Chromosome"/>
</dbReference>
<reference evidence="13 14" key="1">
    <citation type="submission" date="2017-06" db="EMBL/GenBank/DDBJ databases">
        <title>Biodegradation of gentamicin by bacterial consortia AMQD4 in synthetic medium and raw gentamicin sewage.</title>
        <authorList>
            <person name="Chang H."/>
            <person name="Feng Y."/>
            <person name="Li Z."/>
            <person name="Xue J."/>
            <person name="Cheng D."/>
        </authorList>
    </citation>
    <scope>NUCLEOTIDE SEQUENCE [LARGE SCALE GENOMIC DNA]</scope>
    <source>
        <strain evidence="13 14">BZC3</strain>
    </source>
</reference>
<proteinExistence type="inferred from homology"/>
<accession>A0A1Z3LXX0</accession>
<dbReference type="SMART" id="SM01049">
    <property type="entry name" value="Cache_2"/>
    <property type="match status" value="1"/>
</dbReference>
<dbReference type="PROSITE" id="PS50885">
    <property type="entry name" value="HAMP"/>
    <property type="match status" value="2"/>
</dbReference>
<sequence length="635" mass="66420">MGGLTISGRVNLLSVLAVAGLLLVAGLSLMKLDGVLRDEIADRTQKTVEVAHSVVAHYHAQERLGVMTRAQAQAAALSILRALRYGQDDYFWVNDMQPRMVMHPFSPQLEGEDLSAKTDADGVFMFREMTEVARRDGGGFVNYRWAKPGQQEPAPKVSYVQAFKPWGWVIGSGVYTDQIVAAVGRAALALGGMALAVAVAVGAAGWFLGRSVAQPVVALAARMKRLADGDRTTAIPGLARRDEIGRMAGALEVFRDAAIANDRLEAEAAAQRQAVEEERIRVEAEKAKAAEEDRIAITALGQGLNAMASGDLTHRMTVSVAPKAEQLKADFNAAIAQLESAVAAVVANVAAIRSGSNEISEASDDLSRRTEQQAASLEETAAALDQITATVNRTADGARQASGVAHSARDDAEGSGQVVRDAVEAMSRIEASSNQIGDIIGVIDEIAFQTNLLALNAGVEAARAGDAGRGFAVVASEVRALAQRSAEAAKEIKALISASSQQVGAGVALVGQTGEALQRIVGRVAEIDGLVAEISASAQEQATGLQQVNTAVNQMDQVTQQNAAMVEESTAASHSLAQEADVLAASVARFRIGGAVAPAPSSAPASAPRTVAVLKTLGRGGAPRLQEVEDDWEEF</sequence>
<comment type="subcellular location">
    <subcellularLocation>
        <location evidence="1">Cell membrane</location>
        <topology evidence="1">Multi-pass membrane protein</topology>
    </subcellularLocation>
</comment>
<dbReference type="Gene3D" id="3.30.450.20">
    <property type="entry name" value="PAS domain"/>
    <property type="match status" value="1"/>
</dbReference>
<dbReference type="AlphaFoldDB" id="A0A1Z3LXX0"/>
<dbReference type="PANTHER" id="PTHR43531:SF11">
    <property type="entry name" value="METHYL-ACCEPTING CHEMOTAXIS PROTEIN 3"/>
    <property type="match status" value="1"/>
</dbReference>
<feature type="domain" description="Methyl-accepting transducer" evidence="11">
    <location>
        <begin position="348"/>
        <end position="577"/>
    </location>
</feature>
<keyword evidence="4 10" id="KW-0812">Transmembrane</keyword>
<comment type="similarity">
    <text evidence="7">Belongs to the methyl-accepting chemotaxis (MCP) protein family.</text>
</comment>
<feature type="domain" description="HAMP" evidence="12">
    <location>
        <begin position="210"/>
        <end position="263"/>
    </location>
</feature>
<dbReference type="SMART" id="SM00283">
    <property type="entry name" value="MA"/>
    <property type="match status" value="1"/>
</dbReference>
<evidence type="ECO:0000313" key="14">
    <source>
        <dbReference type="Proteomes" id="UP000197024"/>
    </source>
</evidence>
<evidence type="ECO:0000259" key="11">
    <source>
        <dbReference type="PROSITE" id="PS50111"/>
    </source>
</evidence>
<dbReference type="InterPro" id="IPR033480">
    <property type="entry name" value="sCache_2"/>
</dbReference>
<dbReference type="Pfam" id="PF00672">
    <property type="entry name" value="HAMP"/>
    <property type="match status" value="1"/>
</dbReference>
<dbReference type="InterPro" id="IPR051310">
    <property type="entry name" value="MCP_chemotaxis"/>
</dbReference>
<dbReference type="GO" id="GO:0006935">
    <property type="term" value="P:chemotaxis"/>
    <property type="evidence" value="ECO:0007669"/>
    <property type="project" value="UniProtKB-KW"/>
</dbReference>
<keyword evidence="8" id="KW-0807">Transducer</keyword>
<evidence type="ECO:0000256" key="2">
    <source>
        <dbReference type="ARBA" id="ARBA00022475"/>
    </source>
</evidence>
<gene>
    <name evidence="13" type="ORF">CD943_09160</name>
</gene>
<evidence type="ECO:0000313" key="13">
    <source>
        <dbReference type="EMBL" id="ASD27038.1"/>
    </source>
</evidence>
<evidence type="ECO:0000259" key="12">
    <source>
        <dbReference type="PROSITE" id="PS50885"/>
    </source>
</evidence>